<protein>
    <submittedName>
        <fullName evidence="10">GOLD domain</fullName>
    </submittedName>
</protein>
<comment type="subcellular location">
    <subcellularLocation>
        <location evidence="1 7">Membrane</location>
        <topology evidence="1 7">Single-pass type I membrane protein</topology>
    </subcellularLocation>
</comment>
<keyword evidence="11" id="KW-1185">Reference proteome</keyword>
<dbReference type="Pfam" id="PF01105">
    <property type="entry name" value="EMP24_GP25L"/>
    <property type="match status" value="1"/>
</dbReference>
<gene>
    <name evidence="10" type="ORF">RJ641_003061</name>
</gene>
<dbReference type="PROSITE" id="PS50866">
    <property type="entry name" value="GOLD"/>
    <property type="match status" value="1"/>
</dbReference>
<feature type="chain" id="PRO_5042816796" evidence="8">
    <location>
        <begin position="26"/>
        <end position="196"/>
    </location>
</feature>
<evidence type="ECO:0000256" key="4">
    <source>
        <dbReference type="ARBA" id="ARBA00022729"/>
    </source>
</evidence>
<dbReference type="GO" id="GO:0016020">
    <property type="term" value="C:membrane"/>
    <property type="evidence" value="ECO:0007669"/>
    <property type="project" value="UniProtKB-SubCell"/>
</dbReference>
<dbReference type="Proteomes" id="UP001370490">
    <property type="component" value="Unassembled WGS sequence"/>
</dbReference>
<evidence type="ECO:0000256" key="8">
    <source>
        <dbReference type="SAM" id="SignalP"/>
    </source>
</evidence>
<evidence type="ECO:0000256" key="2">
    <source>
        <dbReference type="ARBA" id="ARBA00007104"/>
    </source>
</evidence>
<dbReference type="SMART" id="SM01190">
    <property type="entry name" value="EMP24_GP25L"/>
    <property type="match status" value="1"/>
</dbReference>
<evidence type="ECO:0000256" key="3">
    <source>
        <dbReference type="ARBA" id="ARBA00022692"/>
    </source>
</evidence>
<dbReference type="PANTHER" id="PTHR22811">
    <property type="entry name" value="TRANSMEMBRANE EMP24 DOMAIN-CONTAINING PROTEIN"/>
    <property type="match status" value="1"/>
</dbReference>
<accession>A0AAN8VAD3</accession>
<keyword evidence="4 8" id="KW-0732">Signal</keyword>
<dbReference type="EMBL" id="JBAMMX010000011">
    <property type="protein sequence ID" value="KAK6931268.1"/>
    <property type="molecule type" value="Genomic_DNA"/>
</dbReference>
<evidence type="ECO:0000259" key="9">
    <source>
        <dbReference type="PROSITE" id="PS50866"/>
    </source>
</evidence>
<evidence type="ECO:0000256" key="1">
    <source>
        <dbReference type="ARBA" id="ARBA00004479"/>
    </source>
</evidence>
<dbReference type="InterPro" id="IPR009038">
    <property type="entry name" value="GOLD_dom"/>
</dbReference>
<organism evidence="10 11">
    <name type="scientific">Dillenia turbinata</name>
    <dbReference type="NCBI Taxonomy" id="194707"/>
    <lineage>
        <taxon>Eukaryota</taxon>
        <taxon>Viridiplantae</taxon>
        <taxon>Streptophyta</taxon>
        <taxon>Embryophyta</taxon>
        <taxon>Tracheophyta</taxon>
        <taxon>Spermatophyta</taxon>
        <taxon>Magnoliopsida</taxon>
        <taxon>eudicotyledons</taxon>
        <taxon>Gunneridae</taxon>
        <taxon>Pentapetalae</taxon>
        <taxon>Dilleniales</taxon>
        <taxon>Dilleniaceae</taxon>
        <taxon>Dillenia</taxon>
    </lineage>
</organism>
<proteinExistence type="inferred from homology"/>
<comment type="caution">
    <text evidence="10">The sequence shown here is derived from an EMBL/GenBank/DDBJ whole genome shotgun (WGS) entry which is preliminary data.</text>
</comment>
<evidence type="ECO:0000313" key="11">
    <source>
        <dbReference type="Proteomes" id="UP001370490"/>
    </source>
</evidence>
<feature type="signal peptide" evidence="8">
    <location>
        <begin position="1"/>
        <end position="25"/>
    </location>
</feature>
<comment type="similarity">
    <text evidence="2 7">Belongs to the EMP24/GP25L family.</text>
</comment>
<keyword evidence="3 7" id="KW-0812">Transmembrane</keyword>
<evidence type="ECO:0000313" key="10">
    <source>
        <dbReference type="EMBL" id="KAK6931268.1"/>
    </source>
</evidence>
<keyword evidence="6" id="KW-0472">Membrane</keyword>
<evidence type="ECO:0000256" key="7">
    <source>
        <dbReference type="RuleBase" id="RU003827"/>
    </source>
</evidence>
<name>A0AAN8VAD3_9MAGN</name>
<evidence type="ECO:0000256" key="5">
    <source>
        <dbReference type="ARBA" id="ARBA00022989"/>
    </source>
</evidence>
<feature type="domain" description="GOLD" evidence="9">
    <location>
        <begin position="35"/>
        <end position="125"/>
    </location>
</feature>
<dbReference type="AlphaFoldDB" id="A0AAN8VAD3"/>
<reference evidence="10 11" key="1">
    <citation type="submission" date="2023-12" db="EMBL/GenBank/DDBJ databases">
        <title>A high-quality genome assembly for Dillenia turbinata (Dilleniales).</title>
        <authorList>
            <person name="Chanderbali A."/>
        </authorList>
    </citation>
    <scope>NUCLEOTIDE SEQUENCE [LARGE SCALE GENOMIC DNA]</scope>
    <source>
        <strain evidence="10">LSX21</strain>
        <tissue evidence="10">Leaf</tissue>
    </source>
</reference>
<keyword evidence="5" id="KW-1133">Transmembrane helix</keyword>
<dbReference type="InterPro" id="IPR015720">
    <property type="entry name" value="Emp24-like"/>
</dbReference>
<sequence>MIKKAEIFVVLLLFLLLIFINSSESLRFDLKSQFTRCIYEDIRRGSIAVGKYHVVNPNEGHPLPDSHKIIASVSNDHGRSYHYADKVESGQFSFTAIDEGSHFACFYVSDATQESTVTIDFEWKTGVEAVDWASVAKREKLNCYVFSLLRQMLQAVELELKKMQTSLESIHEELGNAYIRQVKHVYITINLCLESK</sequence>
<evidence type="ECO:0000256" key="6">
    <source>
        <dbReference type="ARBA" id="ARBA00023136"/>
    </source>
</evidence>